<keyword evidence="6" id="KW-0274">FAD</keyword>
<dbReference type="InterPro" id="IPR050432">
    <property type="entry name" value="FAD-linked_Oxidoreductases_BP"/>
</dbReference>
<protein>
    <recommendedName>
        <fullName evidence="3">cytokinin dehydrogenase</fullName>
        <ecNumber evidence="3">1.5.99.12</ecNumber>
    </recommendedName>
</protein>
<dbReference type="SUPFAM" id="SSF56176">
    <property type="entry name" value="FAD-binding/transporter-associated domain-like"/>
    <property type="match status" value="1"/>
</dbReference>
<feature type="domain" description="FAD-binding PCMH-type" evidence="10">
    <location>
        <begin position="44"/>
        <end position="244"/>
    </location>
</feature>
<evidence type="ECO:0000256" key="8">
    <source>
        <dbReference type="ARBA" id="ARBA00023180"/>
    </source>
</evidence>
<keyword evidence="5" id="KW-0732">Signal</keyword>
<dbReference type="GO" id="GO:0016491">
    <property type="term" value="F:oxidoreductase activity"/>
    <property type="evidence" value="ECO:0000318"/>
    <property type="project" value="GO_Central"/>
</dbReference>
<dbReference type="PANTHER" id="PTHR13878">
    <property type="entry name" value="GULONOLACTONE OXIDASE"/>
    <property type="match status" value="1"/>
</dbReference>
<keyword evidence="12" id="KW-1185">Reference proteome</keyword>
<evidence type="ECO:0000256" key="7">
    <source>
        <dbReference type="ARBA" id="ARBA00023002"/>
    </source>
</evidence>
<dbReference type="Proteomes" id="UP000017836">
    <property type="component" value="Unassembled WGS sequence"/>
</dbReference>
<accession>W1NUG7</accession>
<evidence type="ECO:0000256" key="3">
    <source>
        <dbReference type="ARBA" id="ARBA00011928"/>
    </source>
</evidence>
<sequence>MGLTPQATKPGDERATFLPNYMASNLSFDASRTRLASRDFGGLTGAPPHGVLVPSSVHEIANLVRVAYEADAHFRVAAKGHAHSIQGQAQAPGGVVIEMEALKGCLFNVGVLENESCSFSSSYSVERESVERESGGSLYYADVWGGELWIDVLHETLKHGLAPRSWTDYLYLTVGGTLSNAGISGQAFNHGPQISNVYELDVVTGKGELLTCSKHQNSELFHSVLGGLGQFGIITRARIALEPAPQRVRWIRVLYSDFNTFTRDQEHLISLHGRTKFDYVEGFVIVDEGLINNWRSSFFSPRNPIKLQSIVSGSKGTVLYCLEVTKNYDEATADTVDQEVDSLLKTLSFIQGSVFTTDLPYIDFLDRVHKAELKLRAKGLWDVPHPWLNLFIPKSKIADFDAGVFKGILGKKTSGPILIYPMNKNRWDEKTSAVTPDEDVFYLVAFLRSALDNGEETQSLRYLQDQNERILRFCEEANIEMKQYLPHHTKRAQWVQHYGPKWAEFEERKATFDPKNILAPGQRIFSAAQPIILPSASSS</sequence>
<keyword evidence="8" id="KW-0325">Glycoprotein</keyword>
<dbReference type="Gene3D" id="3.40.462.10">
    <property type="entry name" value="FAD-linked oxidases, C-terminal domain"/>
    <property type="match status" value="1"/>
</dbReference>
<evidence type="ECO:0000259" key="10">
    <source>
        <dbReference type="PROSITE" id="PS51387"/>
    </source>
</evidence>
<dbReference type="Gene3D" id="3.30.43.10">
    <property type="entry name" value="Uridine Diphospho-n-acetylenolpyruvylglucosamine Reductase, domain 2"/>
    <property type="match status" value="1"/>
</dbReference>
<dbReference type="GO" id="GO:0019139">
    <property type="term" value="F:cytokinin dehydrogenase activity"/>
    <property type="evidence" value="ECO:0007669"/>
    <property type="project" value="UniProtKB-EC"/>
</dbReference>
<dbReference type="InterPro" id="IPR016170">
    <property type="entry name" value="Cytok_DH_C_sf"/>
</dbReference>
<gene>
    <name evidence="11" type="ORF">AMTR_s00002p00248240</name>
</gene>
<dbReference type="Pfam" id="PF09265">
    <property type="entry name" value="Cytokin-bind"/>
    <property type="match status" value="1"/>
</dbReference>
<dbReference type="Gramene" id="ERN01262">
    <property type="protein sequence ID" value="ERN01262"/>
    <property type="gene ID" value="AMTR_s00002p00248240"/>
</dbReference>
<comment type="catalytic activity">
    <reaction evidence="9">
        <text>N(6)-dimethylallyladenine + A + H2O = 3-methyl-2-butenal + adenine + AH2</text>
        <dbReference type="Rhea" id="RHEA:13625"/>
        <dbReference type="ChEBI" id="CHEBI:13193"/>
        <dbReference type="ChEBI" id="CHEBI:15377"/>
        <dbReference type="ChEBI" id="CHEBI:15825"/>
        <dbReference type="ChEBI" id="CHEBI:16708"/>
        <dbReference type="ChEBI" id="CHEBI:17499"/>
        <dbReference type="ChEBI" id="CHEBI:17660"/>
        <dbReference type="EC" id="1.5.99.12"/>
    </reaction>
</comment>
<dbReference type="GO" id="GO:0009690">
    <property type="term" value="P:cytokinin metabolic process"/>
    <property type="evidence" value="ECO:0007669"/>
    <property type="project" value="InterPro"/>
</dbReference>
<dbReference type="SUPFAM" id="SSF55103">
    <property type="entry name" value="FAD-linked oxidases, C-terminal domain"/>
    <property type="match status" value="1"/>
</dbReference>
<dbReference type="EMBL" id="KI394767">
    <property type="protein sequence ID" value="ERN01262.1"/>
    <property type="molecule type" value="Genomic_DNA"/>
</dbReference>
<dbReference type="FunFam" id="3.30.465.10:FF:000021">
    <property type="entry name" value="Cytokinin dehydrogenase 1"/>
    <property type="match status" value="1"/>
</dbReference>
<dbReference type="InterPro" id="IPR016166">
    <property type="entry name" value="FAD-bd_PCMH"/>
</dbReference>
<keyword evidence="7" id="KW-0560">Oxidoreductase</keyword>
<dbReference type="STRING" id="13333.W1NUG7"/>
<evidence type="ECO:0000256" key="1">
    <source>
        <dbReference type="ARBA" id="ARBA00001974"/>
    </source>
</evidence>
<dbReference type="OMA" id="PMNKSKW"/>
<dbReference type="EC" id="1.5.99.12" evidence="3"/>
<dbReference type="Pfam" id="PF01565">
    <property type="entry name" value="FAD_binding_4"/>
    <property type="match status" value="1"/>
</dbReference>
<dbReference type="InterPro" id="IPR036318">
    <property type="entry name" value="FAD-bd_PCMH-like_sf"/>
</dbReference>
<dbReference type="Gene3D" id="3.30.465.10">
    <property type="match status" value="1"/>
</dbReference>
<keyword evidence="4" id="KW-0285">Flavoprotein</keyword>
<organism evidence="11 12">
    <name type="scientific">Amborella trichopoda</name>
    <dbReference type="NCBI Taxonomy" id="13333"/>
    <lineage>
        <taxon>Eukaryota</taxon>
        <taxon>Viridiplantae</taxon>
        <taxon>Streptophyta</taxon>
        <taxon>Embryophyta</taxon>
        <taxon>Tracheophyta</taxon>
        <taxon>Spermatophyta</taxon>
        <taxon>Magnoliopsida</taxon>
        <taxon>Amborellales</taxon>
        <taxon>Amborellaceae</taxon>
        <taxon>Amborella</taxon>
    </lineage>
</organism>
<dbReference type="eggNOG" id="KOG1231">
    <property type="taxonomic scope" value="Eukaryota"/>
</dbReference>
<evidence type="ECO:0000313" key="12">
    <source>
        <dbReference type="Proteomes" id="UP000017836"/>
    </source>
</evidence>
<dbReference type="PROSITE" id="PS51387">
    <property type="entry name" value="FAD_PCMH"/>
    <property type="match status" value="1"/>
</dbReference>
<evidence type="ECO:0000256" key="4">
    <source>
        <dbReference type="ARBA" id="ARBA00022630"/>
    </source>
</evidence>
<evidence type="ECO:0000256" key="6">
    <source>
        <dbReference type="ARBA" id="ARBA00022827"/>
    </source>
</evidence>
<reference evidence="12" key="1">
    <citation type="journal article" date="2013" name="Science">
        <title>The Amborella genome and the evolution of flowering plants.</title>
        <authorList>
            <consortium name="Amborella Genome Project"/>
        </authorList>
    </citation>
    <scope>NUCLEOTIDE SEQUENCE [LARGE SCALE GENOMIC DNA]</scope>
</reference>
<dbReference type="InterPro" id="IPR016164">
    <property type="entry name" value="FAD-linked_Oxase-like_C"/>
</dbReference>
<dbReference type="InterPro" id="IPR016167">
    <property type="entry name" value="FAD-bd_PCMH_sub1"/>
</dbReference>
<dbReference type="AlphaFoldDB" id="W1NUG7"/>
<comment type="similarity">
    <text evidence="2">Belongs to the oxygen-dependent FAD-linked oxidoreductase family.</text>
</comment>
<dbReference type="GO" id="GO:0071949">
    <property type="term" value="F:FAD binding"/>
    <property type="evidence" value="ECO:0007669"/>
    <property type="project" value="InterPro"/>
</dbReference>
<evidence type="ECO:0000313" key="11">
    <source>
        <dbReference type="EMBL" id="ERN01262.1"/>
    </source>
</evidence>
<dbReference type="InterPro" id="IPR015345">
    <property type="entry name" value="Cytokinin_DH_FAD/cytokin-bd"/>
</dbReference>
<proteinExistence type="inferred from homology"/>
<dbReference type="HOGENOM" id="CLU_024955_1_0_1"/>
<dbReference type="FunFam" id="3.40.462.10:FF:000001">
    <property type="entry name" value="Cytokinin dehydrogenase 2"/>
    <property type="match status" value="1"/>
</dbReference>
<comment type="cofactor">
    <cofactor evidence="1">
        <name>FAD</name>
        <dbReference type="ChEBI" id="CHEBI:57692"/>
    </cofactor>
</comment>
<evidence type="ECO:0000256" key="5">
    <source>
        <dbReference type="ARBA" id="ARBA00022729"/>
    </source>
</evidence>
<dbReference type="InterPro" id="IPR006094">
    <property type="entry name" value="Oxid_FAD_bind_N"/>
</dbReference>
<name>W1NUG7_AMBTC</name>
<evidence type="ECO:0000256" key="9">
    <source>
        <dbReference type="ARBA" id="ARBA00048224"/>
    </source>
</evidence>
<dbReference type="PANTHER" id="PTHR13878:SF102">
    <property type="entry name" value="CYTOKININ DEHYDROGENASE 5"/>
    <property type="match status" value="1"/>
</dbReference>
<dbReference type="InterPro" id="IPR016169">
    <property type="entry name" value="FAD-bd_PCMH_sub2"/>
</dbReference>
<evidence type="ECO:0000256" key="2">
    <source>
        <dbReference type="ARBA" id="ARBA00005466"/>
    </source>
</evidence>